<protein>
    <recommendedName>
        <fullName evidence="5">Maltose O-acetyltransferase</fullName>
    </recommendedName>
</protein>
<dbReference type="PANTHER" id="PTHR23416:SF23">
    <property type="entry name" value="ACETYLTRANSFERASE C18B11.09C-RELATED"/>
    <property type="match status" value="1"/>
</dbReference>
<name>A0ABP3Y966_9BACT</name>
<dbReference type="PANTHER" id="PTHR23416">
    <property type="entry name" value="SIALIC ACID SYNTHASE-RELATED"/>
    <property type="match status" value="1"/>
</dbReference>
<dbReference type="Proteomes" id="UP001500469">
    <property type="component" value="Unassembled WGS sequence"/>
</dbReference>
<dbReference type="EMBL" id="BAAAFI010000002">
    <property type="protein sequence ID" value="GAA0877377.1"/>
    <property type="molecule type" value="Genomic_DNA"/>
</dbReference>
<dbReference type="InterPro" id="IPR001451">
    <property type="entry name" value="Hexapep"/>
</dbReference>
<evidence type="ECO:0008006" key="5">
    <source>
        <dbReference type="Google" id="ProtNLM"/>
    </source>
</evidence>
<reference evidence="4" key="1">
    <citation type="journal article" date="2019" name="Int. J. Syst. Evol. Microbiol.">
        <title>The Global Catalogue of Microorganisms (GCM) 10K type strain sequencing project: providing services to taxonomists for standard genome sequencing and annotation.</title>
        <authorList>
            <consortium name="The Broad Institute Genomics Platform"/>
            <consortium name="The Broad Institute Genome Sequencing Center for Infectious Disease"/>
            <person name="Wu L."/>
            <person name="Ma J."/>
        </authorList>
    </citation>
    <scope>NUCLEOTIDE SEQUENCE [LARGE SCALE GENOMIC DNA]</scope>
    <source>
        <strain evidence="4">JCM 16112</strain>
    </source>
</reference>
<accession>A0ABP3Y966</accession>
<dbReference type="SUPFAM" id="SSF51161">
    <property type="entry name" value="Trimeric LpxA-like enzymes"/>
    <property type="match status" value="1"/>
</dbReference>
<keyword evidence="2" id="KW-0808">Transferase</keyword>
<comment type="similarity">
    <text evidence="1">Belongs to the transferase hexapeptide repeat family.</text>
</comment>
<dbReference type="InterPro" id="IPR011004">
    <property type="entry name" value="Trimer_LpxA-like_sf"/>
</dbReference>
<dbReference type="InterPro" id="IPR051159">
    <property type="entry name" value="Hexapeptide_acetyltransf"/>
</dbReference>
<comment type="caution">
    <text evidence="3">The sequence shown here is derived from an EMBL/GenBank/DDBJ whole genome shotgun (WGS) entry which is preliminary data.</text>
</comment>
<dbReference type="RefSeq" id="WP_343848076.1">
    <property type="nucleotide sequence ID" value="NZ_BAAAFI010000002.1"/>
</dbReference>
<proteinExistence type="inferred from homology"/>
<dbReference type="Gene3D" id="2.160.10.10">
    <property type="entry name" value="Hexapeptide repeat proteins"/>
    <property type="match status" value="1"/>
</dbReference>
<organism evidence="3 4">
    <name type="scientific">Algoriphagus jejuensis</name>
    <dbReference type="NCBI Taxonomy" id="419934"/>
    <lineage>
        <taxon>Bacteria</taxon>
        <taxon>Pseudomonadati</taxon>
        <taxon>Bacteroidota</taxon>
        <taxon>Cytophagia</taxon>
        <taxon>Cytophagales</taxon>
        <taxon>Cyclobacteriaceae</taxon>
        <taxon>Algoriphagus</taxon>
    </lineage>
</organism>
<evidence type="ECO:0000313" key="3">
    <source>
        <dbReference type="EMBL" id="GAA0877377.1"/>
    </source>
</evidence>
<sequence>MAELLGKKGEGVWIEAPFFCDFGKNIEIGENTFVNINCMFLDDNLIRIGRDGLIAPYVQIYTAVHPLKASESIYHNETTTRFHTSTKPVIIGDQVWIGGNAVICPGVTIGHNVTISAGSVVTKDIPDNVLLGNPCRVVKSLE</sequence>
<dbReference type="CDD" id="cd03357">
    <property type="entry name" value="LbH_MAT_GAT"/>
    <property type="match status" value="1"/>
</dbReference>
<keyword evidence="4" id="KW-1185">Reference proteome</keyword>
<dbReference type="Pfam" id="PF00132">
    <property type="entry name" value="Hexapep"/>
    <property type="match status" value="1"/>
</dbReference>
<evidence type="ECO:0000256" key="1">
    <source>
        <dbReference type="ARBA" id="ARBA00007274"/>
    </source>
</evidence>
<evidence type="ECO:0000256" key="2">
    <source>
        <dbReference type="ARBA" id="ARBA00022679"/>
    </source>
</evidence>
<evidence type="ECO:0000313" key="4">
    <source>
        <dbReference type="Proteomes" id="UP001500469"/>
    </source>
</evidence>
<gene>
    <name evidence="3" type="ORF">GCM10009119_03450</name>
</gene>